<dbReference type="Proteomes" id="UP001293593">
    <property type="component" value="Unassembled WGS sequence"/>
</dbReference>
<proteinExistence type="predicted"/>
<reference evidence="1" key="1">
    <citation type="submission" date="2023-10" db="EMBL/GenBank/DDBJ databases">
        <title>Chromosome-level genome of the transformable northern wattle, Acacia crassicarpa.</title>
        <authorList>
            <person name="Massaro I."/>
            <person name="Sinha N.R."/>
            <person name="Poethig S."/>
            <person name="Leichty A.R."/>
        </authorList>
    </citation>
    <scope>NUCLEOTIDE SEQUENCE</scope>
    <source>
        <strain evidence="1">Acra3RX</strain>
        <tissue evidence="1">Leaf</tissue>
    </source>
</reference>
<sequence length="62" mass="7302">MRKAKASNVTVERQNWEKIFNGMVHMLHSQQQQLLSLASEHKLLDKNHISELKGISIYEEKR</sequence>
<gene>
    <name evidence="1" type="ORF">QN277_012909</name>
</gene>
<name>A0AAE1N1A8_9FABA</name>
<evidence type="ECO:0000313" key="1">
    <source>
        <dbReference type="EMBL" id="KAK4281415.1"/>
    </source>
</evidence>
<dbReference type="EMBL" id="JAWXYG010000002">
    <property type="protein sequence ID" value="KAK4281415.1"/>
    <property type="molecule type" value="Genomic_DNA"/>
</dbReference>
<dbReference type="AlphaFoldDB" id="A0AAE1N1A8"/>
<accession>A0AAE1N1A8</accession>
<protein>
    <submittedName>
        <fullName evidence="1">Uncharacterized protein</fullName>
    </submittedName>
</protein>
<organism evidence="1 2">
    <name type="scientific">Acacia crassicarpa</name>
    <name type="common">northern wattle</name>
    <dbReference type="NCBI Taxonomy" id="499986"/>
    <lineage>
        <taxon>Eukaryota</taxon>
        <taxon>Viridiplantae</taxon>
        <taxon>Streptophyta</taxon>
        <taxon>Embryophyta</taxon>
        <taxon>Tracheophyta</taxon>
        <taxon>Spermatophyta</taxon>
        <taxon>Magnoliopsida</taxon>
        <taxon>eudicotyledons</taxon>
        <taxon>Gunneridae</taxon>
        <taxon>Pentapetalae</taxon>
        <taxon>rosids</taxon>
        <taxon>fabids</taxon>
        <taxon>Fabales</taxon>
        <taxon>Fabaceae</taxon>
        <taxon>Caesalpinioideae</taxon>
        <taxon>mimosoid clade</taxon>
        <taxon>Acacieae</taxon>
        <taxon>Acacia</taxon>
    </lineage>
</organism>
<evidence type="ECO:0000313" key="2">
    <source>
        <dbReference type="Proteomes" id="UP001293593"/>
    </source>
</evidence>
<comment type="caution">
    <text evidence="1">The sequence shown here is derived from an EMBL/GenBank/DDBJ whole genome shotgun (WGS) entry which is preliminary data.</text>
</comment>
<keyword evidence="2" id="KW-1185">Reference proteome</keyword>